<evidence type="ECO:0000256" key="1">
    <source>
        <dbReference type="ARBA" id="ARBA00004141"/>
    </source>
</evidence>
<comment type="subcellular location">
    <subcellularLocation>
        <location evidence="1">Membrane</location>
        <topology evidence="1">Multi-pass membrane protein</topology>
    </subcellularLocation>
    <subcellularLocation>
        <location evidence="10">Mitochondrion inner membrane</location>
        <topology evidence="10">Multi-pass membrane protein</topology>
    </subcellularLocation>
</comment>
<evidence type="ECO:0000256" key="6">
    <source>
        <dbReference type="ARBA" id="ARBA00022946"/>
    </source>
</evidence>
<dbReference type="GO" id="GO:0005743">
    <property type="term" value="C:mitochondrial inner membrane"/>
    <property type="evidence" value="ECO:0007669"/>
    <property type="project" value="UniProtKB-SubCell"/>
</dbReference>
<dbReference type="Proteomes" id="UP001358417">
    <property type="component" value="Unassembled WGS sequence"/>
</dbReference>
<dbReference type="GeneID" id="89971355"/>
<evidence type="ECO:0000256" key="4">
    <source>
        <dbReference type="ARBA" id="ARBA00022692"/>
    </source>
</evidence>
<gene>
    <name evidence="11" type="ORF">LTR84_003161</name>
</gene>
<evidence type="ECO:0000256" key="8">
    <source>
        <dbReference type="ARBA" id="ARBA00023065"/>
    </source>
</evidence>
<evidence type="ECO:0000256" key="2">
    <source>
        <dbReference type="ARBA" id="ARBA00009765"/>
    </source>
</evidence>
<keyword evidence="5 10" id="KW-0460">Magnesium</keyword>
<keyword evidence="10" id="KW-0999">Mitochondrion inner membrane</keyword>
<dbReference type="RefSeq" id="XP_064705736.1">
    <property type="nucleotide sequence ID" value="XM_064846756.1"/>
</dbReference>
<dbReference type="AlphaFoldDB" id="A0AAV9NAS2"/>
<dbReference type="GO" id="GO:0015095">
    <property type="term" value="F:magnesium ion transmembrane transporter activity"/>
    <property type="evidence" value="ECO:0007669"/>
    <property type="project" value="TreeGrafter"/>
</dbReference>
<dbReference type="CDD" id="cd12823">
    <property type="entry name" value="Mrs2_Mfm1p-like"/>
    <property type="match status" value="1"/>
</dbReference>
<evidence type="ECO:0000313" key="11">
    <source>
        <dbReference type="EMBL" id="KAK5051509.1"/>
    </source>
</evidence>
<keyword evidence="9 10" id="KW-0472">Membrane</keyword>
<evidence type="ECO:0000256" key="5">
    <source>
        <dbReference type="ARBA" id="ARBA00022842"/>
    </source>
</evidence>
<keyword evidence="6" id="KW-0809">Transit peptide</keyword>
<dbReference type="GO" id="GO:0045016">
    <property type="term" value="P:mitochondrial magnesium ion transmembrane transport"/>
    <property type="evidence" value="ECO:0007669"/>
    <property type="project" value="TreeGrafter"/>
</dbReference>
<dbReference type="Gene3D" id="2.40.128.330">
    <property type="match status" value="1"/>
</dbReference>
<protein>
    <recommendedName>
        <fullName evidence="10">Magnesium transporter</fullName>
    </recommendedName>
</protein>
<feature type="transmembrane region" description="Helical" evidence="10">
    <location>
        <begin position="411"/>
        <end position="432"/>
    </location>
</feature>
<keyword evidence="3 10" id="KW-0813">Transport</keyword>
<dbReference type="InterPro" id="IPR045863">
    <property type="entry name" value="CorA_TM1_TM2"/>
</dbReference>
<evidence type="ECO:0000256" key="3">
    <source>
        <dbReference type="ARBA" id="ARBA00022448"/>
    </source>
</evidence>
<keyword evidence="12" id="KW-1185">Reference proteome</keyword>
<keyword evidence="4 10" id="KW-0812">Transmembrane</keyword>
<comment type="caution">
    <text evidence="11">The sequence shown here is derived from an EMBL/GenBank/DDBJ whole genome shotgun (WGS) entry which is preliminary data.</text>
</comment>
<dbReference type="Pfam" id="PF22099">
    <property type="entry name" value="MRS2-like"/>
    <property type="match status" value="1"/>
</dbReference>
<keyword evidence="7 10" id="KW-1133">Transmembrane helix</keyword>
<accession>A0AAV9NAS2</accession>
<keyword evidence="8 10" id="KW-0406">Ion transport</keyword>
<feature type="transmembrane region" description="Helical" evidence="10">
    <location>
        <begin position="381"/>
        <end position="399"/>
    </location>
</feature>
<dbReference type="Gene3D" id="1.20.58.340">
    <property type="entry name" value="Magnesium transport protein CorA, transmembrane region"/>
    <property type="match status" value="2"/>
</dbReference>
<evidence type="ECO:0000256" key="7">
    <source>
        <dbReference type="ARBA" id="ARBA00022989"/>
    </source>
</evidence>
<proteinExistence type="inferred from homology"/>
<sequence length="462" mass="51287">MTNPLIVREQNEAVTMTKSAAIVQLFSFGKGRTLSTPSLFGAASVCRRVPTSSPFSLAYQSSTRIQTSIVCTSITKCEHQKSLFSTARHLNLRFSHQDHEQLLEDPALDAAADPKRHANNNKIACALFDQNGTLTSGHKELTKTQIAEQFDLRYRDLRDIDLRSEGITRILVRPKTLLLQFFDLCMIIQADEALLVNPVRNTSGTAALDHDFEKRLSGLDEAADVPPLPYELRAVEAALVAVLSILREELLAARDDAVASADRLNLESGLAAAELDRIFEHSRRLAKIESKARLVRETIREVLDTDEDLAAMYLTDSLAGKPHDIADHQEAEYMLEAYHKAADALAESAGSVIDVVRRKENTFRSSLAVQRNQIMFLEARIAIHTLGLAAGTLVAGLFGMNLVNYLEEAPWGFPVITAGCVVLSTLFSIYGARRLRRIQSLRGFREFRMGFGHGRERGTGRR</sequence>
<reference evidence="11 12" key="1">
    <citation type="submission" date="2023-08" db="EMBL/GenBank/DDBJ databases">
        <title>Black Yeasts Isolated from many extreme environments.</title>
        <authorList>
            <person name="Coleine C."/>
            <person name="Stajich J.E."/>
            <person name="Selbmann L."/>
        </authorList>
    </citation>
    <scope>NUCLEOTIDE SEQUENCE [LARGE SCALE GENOMIC DNA]</scope>
    <source>
        <strain evidence="11 12">CCFEE 5792</strain>
    </source>
</reference>
<name>A0AAV9NAS2_9EURO</name>
<evidence type="ECO:0000256" key="10">
    <source>
        <dbReference type="RuleBase" id="RU366042"/>
    </source>
</evidence>
<keyword evidence="10" id="KW-0496">Mitochondrion</keyword>
<organism evidence="11 12">
    <name type="scientific">Exophiala bonariae</name>
    <dbReference type="NCBI Taxonomy" id="1690606"/>
    <lineage>
        <taxon>Eukaryota</taxon>
        <taxon>Fungi</taxon>
        <taxon>Dikarya</taxon>
        <taxon>Ascomycota</taxon>
        <taxon>Pezizomycotina</taxon>
        <taxon>Eurotiomycetes</taxon>
        <taxon>Chaetothyriomycetidae</taxon>
        <taxon>Chaetothyriales</taxon>
        <taxon>Herpotrichiellaceae</taxon>
        <taxon>Exophiala</taxon>
    </lineage>
</organism>
<dbReference type="EMBL" id="JAVRRD010000015">
    <property type="protein sequence ID" value="KAK5051509.1"/>
    <property type="molecule type" value="Genomic_DNA"/>
</dbReference>
<comment type="similarity">
    <text evidence="2 10">Belongs to the CorA metal ion transporter (MIT) (TC 1.A.35) family.</text>
</comment>
<evidence type="ECO:0000256" key="9">
    <source>
        <dbReference type="ARBA" id="ARBA00023136"/>
    </source>
</evidence>
<evidence type="ECO:0000313" key="12">
    <source>
        <dbReference type="Proteomes" id="UP001358417"/>
    </source>
</evidence>
<dbReference type="PANTHER" id="PTHR13890:SF0">
    <property type="entry name" value="MAGNESIUM TRANSPORTER MRS2 HOMOLOG, MITOCHONDRIAL"/>
    <property type="match status" value="1"/>
</dbReference>
<dbReference type="PANTHER" id="PTHR13890">
    <property type="entry name" value="RNA SPLICING PROTEIN MRS2, MITOCHONDRIAL"/>
    <property type="match status" value="1"/>
</dbReference>
<dbReference type="InterPro" id="IPR039204">
    <property type="entry name" value="MRS2-like"/>
</dbReference>
<dbReference type="SUPFAM" id="SSF144083">
    <property type="entry name" value="Magnesium transport protein CorA, transmembrane region"/>
    <property type="match status" value="1"/>
</dbReference>